<evidence type="ECO:0000256" key="7">
    <source>
        <dbReference type="ARBA" id="ARBA00023237"/>
    </source>
</evidence>
<name>A0A939DDT4_9GAMM</name>
<dbReference type="Pfam" id="PF03349">
    <property type="entry name" value="Toluene_X"/>
    <property type="match status" value="1"/>
</dbReference>
<keyword evidence="4" id="KW-0812">Transmembrane</keyword>
<dbReference type="SUPFAM" id="SSF56935">
    <property type="entry name" value="Porins"/>
    <property type="match status" value="1"/>
</dbReference>
<evidence type="ECO:0000256" key="1">
    <source>
        <dbReference type="ARBA" id="ARBA00004571"/>
    </source>
</evidence>
<keyword evidence="3" id="KW-1134">Transmembrane beta strand</keyword>
<dbReference type="InterPro" id="IPR005017">
    <property type="entry name" value="OMPP1/FadL/TodX"/>
</dbReference>
<evidence type="ECO:0000256" key="2">
    <source>
        <dbReference type="ARBA" id="ARBA00008163"/>
    </source>
</evidence>
<dbReference type="GO" id="GO:0009279">
    <property type="term" value="C:cell outer membrane"/>
    <property type="evidence" value="ECO:0007669"/>
    <property type="project" value="UniProtKB-SubCell"/>
</dbReference>
<feature type="chain" id="PRO_5037658923" evidence="8">
    <location>
        <begin position="25"/>
        <end position="453"/>
    </location>
</feature>
<keyword evidence="10" id="KW-1185">Reference proteome</keyword>
<comment type="similarity">
    <text evidence="2">Belongs to the OmpP1/FadL family.</text>
</comment>
<keyword evidence="6" id="KW-0472">Membrane</keyword>
<reference evidence="9" key="1">
    <citation type="submission" date="2021-02" db="EMBL/GenBank/DDBJ databases">
        <title>PHA producing bacteria isolated from coastal sediment in Guangdong, Shenzhen.</title>
        <authorList>
            <person name="Zheng W."/>
            <person name="Yu S."/>
            <person name="Huang Y."/>
        </authorList>
    </citation>
    <scope>NUCLEOTIDE SEQUENCE</scope>
    <source>
        <strain evidence="9">TN14-10</strain>
    </source>
</reference>
<dbReference type="GO" id="GO:0015483">
    <property type="term" value="F:long-chain fatty acid transporting porin activity"/>
    <property type="evidence" value="ECO:0007669"/>
    <property type="project" value="TreeGrafter"/>
</dbReference>
<proteinExistence type="inferred from homology"/>
<keyword evidence="7" id="KW-0998">Cell outer membrane</keyword>
<evidence type="ECO:0000256" key="8">
    <source>
        <dbReference type="SAM" id="SignalP"/>
    </source>
</evidence>
<gene>
    <name evidence="9" type="ORF">JYP50_07425</name>
</gene>
<evidence type="ECO:0000256" key="5">
    <source>
        <dbReference type="ARBA" id="ARBA00022729"/>
    </source>
</evidence>
<protein>
    <submittedName>
        <fullName evidence="9">Outer membrane protein transport protein</fullName>
    </submittedName>
</protein>
<dbReference type="Proteomes" id="UP000664303">
    <property type="component" value="Unassembled WGS sequence"/>
</dbReference>
<evidence type="ECO:0000256" key="4">
    <source>
        <dbReference type="ARBA" id="ARBA00022692"/>
    </source>
</evidence>
<dbReference type="PANTHER" id="PTHR35093:SF8">
    <property type="entry name" value="OUTER MEMBRANE PROTEIN NMB0088-RELATED"/>
    <property type="match status" value="1"/>
</dbReference>
<comment type="subcellular location">
    <subcellularLocation>
        <location evidence="1">Cell outer membrane</location>
        <topology evidence="1">Multi-pass membrane protein</topology>
    </subcellularLocation>
</comment>
<evidence type="ECO:0000313" key="10">
    <source>
        <dbReference type="Proteomes" id="UP000664303"/>
    </source>
</evidence>
<organism evidence="9 10">
    <name type="scientific">Parahaliea mediterranea</name>
    <dbReference type="NCBI Taxonomy" id="651086"/>
    <lineage>
        <taxon>Bacteria</taxon>
        <taxon>Pseudomonadati</taxon>
        <taxon>Pseudomonadota</taxon>
        <taxon>Gammaproteobacteria</taxon>
        <taxon>Cellvibrionales</taxon>
        <taxon>Halieaceae</taxon>
        <taxon>Parahaliea</taxon>
    </lineage>
</organism>
<feature type="signal peptide" evidence="8">
    <location>
        <begin position="1"/>
        <end position="24"/>
    </location>
</feature>
<comment type="caution">
    <text evidence="9">The sequence shown here is derived from an EMBL/GenBank/DDBJ whole genome shotgun (WGS) entry which is preliminary data.</text>
</comment>
<sequence length="453" mass="48778">MNNARLRRALLAAVLGTSSSGSLAAGFYLQETSANGLGRAFAAENTVGDNAAILARNPAGSALFETRELTLGVIHVNPEIDARGDVTLMVPGGPSITMPDQATDYATSAWIPNAHLALPVNERWSAGLSMYTNFGLETDFDDDFLVSHIANKTELLSVNLAPSVAFKINDTFSIGAALKVLYAEGTILSSIPEDLALAPSLSGLGVLELEGDAWELGWSVGALWQPNAATRVGLSYHSEQSPELEGELSSDLLPDLAGGGTLDGADGELSVDLPDTLELGIYHRMNANWGLVLGAMWADWADFEALEAYVPGQANAAGGELYNPLLIKEENFESGWRYSLGAEYYRDQLTLRAGYAYDEGAARDGLNRRHTEEAGLDVTWRTLSIPDTDRQWLTFGASYQASETLSVDASLAYLWGDGETIQEYANVPVPTYFDGKTTTTRAWLLGVSLNYRF</sequence>
<evidence type="ECO:0000256" key="3">
    <source>
        <dbReference type="ARBA" id="ARBA00022452"/>
    </source>
</evidence>
<dbReference type="Gene3D" id="2.40.160.60">
    <property type="entry name" value="Outer membrane protein transport protein (OMPP1/FadL/TodX)"/>
    <property type="match status" value="1"/>
</dbReference>
<accession>A0A939DDT4</accession>
<dbReference type="RefSeq" id="WP_206559866.1">
    <property type="nucleotide sequence ID" value="NZ_JAFKCZ010000005.1"/>
</dbReference>
<evidence type="ECO:0000256" key="6">
    <source>
        <dbReference type="ARBA" id="ARBA00023136"/>
    </source>
</evidence>
<dbReference type="EMBL" id="JAFKCZ010000005">
    <property type="protein sequence ID" value="MBN7796415.1"/>
    <property type="molecule type" value="Genomic_DNA"/>
</dbReference>
<keyword evidence="5 8" id="KW-0732">Signal</keyword>
<evidence type="ECO:0000313" key="9">
    <source>
        <dbReference type="EMBL" id="MBN7796415.1"/>
    </source>
</evidence>
<dbReference type="AlphaFoldDB" id="A0A939DDT4"/>
<dbReference type="PANTHER" id="PTHR35093">
    <property type="entry name" value="OUTER MEMBRANE PROTEIN NMB0088-RELATED"/>
    <property type="match status" value="1"/>
</dbReference>